<sequence>MSKYNKVIERVFINNYVDGDIKVAFNRDELAQACDDLGILRIKNLGDIPYSYRFRKELPEAIKSKCPANSEWIIIGTGIGAYEFRLASPGKIVPTINRQRVKVPDATPEIVRKYAPGTDEQALLTKVRYNRLVDIFTGLTCYSIQNHLRTNIQNVGQIEIDEVYLGVNKKGAHFVIPCQAKSPGDRFGIVQVMQDIEFCKARYPNAICKPIALQFLSENDVAILELAVEETNAIFHLSVVDERHYKLVGRDGITDEEIRLMSQAEE</sequence>
<dbReference type="EMBL" id="JAFLQW010000393">
    <property type="protein sequence ID" value="MBO0350361.1"/>
    <property type="molecule type" value="Genomic_DNA"/>
</dbReference>
<dbReference type="Proteomes" id="UP000664844">
    <property type="component" value="Unassembled WGS sequence"/>
</dbReference>
<keyword evidence="1" id="KW-0255">Endonuclease</keyword>
<gene>
    <name evidence="1" type="ORF">J0895_14860</name>
</gene>
<keyword evidence="1" id="KW-0540">Nuclease</keyword>
<dbReference type="GO" id="GO:0004519">
    <property type="term" value="F:endonuclease activity"/>
    <property type="evidence" value="ECO:0007669"/>
    <property type="project" value="UniProtKB-KW"/>
</dbReference>
<comment type="caution">
    <text evidence="1">The sequence shown here is derived from an EMBL/GenBank/DDBJ whole genome shotgun (WGS) entry which is preliminary data.</text>
</comment>
<protein>
    <submittedName>
        <fullName evidence="1">Endonuclease</fullName>
    </submittedName>
</protein>
<reference evidence="1 2" key="1">
    <citation type="submission" date="2021-03" db="EMBL/GenBank/DDBJ databases">
        <title>Metabolic Capacity of the Antarctic Cyanobacterium Phormidium pseudopriestleyi that Sustains Oxygenic Photosynthesis in the Presence of Hydrogen Sulfide.</title>
        <authorList>
            <person name="Lumian J.E."/>
            <person name="Jungblut A.D."/>
            <person name="Dillon M.L."/>
            <person name="Hawes I."/>
            <person name="Doran P.T."/>
            <person name="Mackey T.J."/>
            <person name="Dick G.J."/>
            <person name="Grettenberger C.L."/>
            <person name="Sumner D.Y."/>
        </authorList>
    </citation>
    <scope>NUCLEOTIDE SEQUENCE [LARGE SCALE GENOMIC DNA]</scope>
    <source>
        <strain evidence="1 2">FRX01</strain>
    </source>
</reference>
<keyword evidence="2" id="KW-1185">Reference proteome</keyword>
<name>A0ABS3FTB7_9CYAN</name>
<proteinExistence type="predicted"/>
<accession>A0ABS3FTB7</accession>
<evidence type="ECO:0000313" key="1">
    <source>
        <dbReference type="EMBL" id="MBO0350361.1"/>
    </source>
</evidence>
<organism evidence="1 2">
    <name type="scientific">Phormidium pseudopriestleyi FRX01</name>
    <dbReference type="NCBI Taxonomy" id="1759528"/>
    <lineage>
        <taxon>Bacteria</taxon>
        <taxon>Bacillati</taxon>
        <taxon>Cyanobacteriota</taxon>
        <taxon>Cyanophyceae</taxon>
        <taxon>Oscillatoriophycideae</taxon>
        <taxon>Oscillatoriales</taxon>
        <taxon>Oscillatoriaceae</taxon>
        <taxon>Phormidium</taxon>
    </lineage>
</organism>
<evidence type="ECO:0000313" key="2">
    <source>
        <dbReference type="Proteomes" id="UP000664844"/>
    </source>
</evidence>
<dbReference type="RefSeq" id="WP_207088842.1">
    <property type="nucleotide sequence ID" value="NZ_JAFLQW010000393.1"/>
</dbReference>
<keyword evidence="1" id="KW-0378">Hydrolase</keyword>